<dbReference type="InterPro" id="IPR025671">
    <property type="entry name" value="HXXEE"/>
</dbReference>
<feature type="transmembrane region" description="Helical" evidence="1">
    <location>
        <begin position="84"/>
        <end position="102"/>
    </location>
</feature>
<evidence type="ECO:0000313" key="2">
    <source>
        <dbReference type="EMBL" id="SUN61188.1"/>
    </source>
</evidence>
<name>A0A380K8G7_9STRE</name>
<accession>A0A380K8G7</accession>
<reference evidence="2 3" key="1">
    <citation type="submission" date="2018-06" db="EMBL/GenBank/DDBJ databases">
        <authorList>
            <consortium name="Pathogen Informatics"/>
            <person name="Doyle S."/>
        </authorList>
    </citation>
    <scope>NUCLEOTIDE SEQUENCE [LARGE SCALE GENOMIC DNA]</scope>
    <source>
        <strain evidence="2 3">NCTC12224</strain>
    </source>
</reference>
<proteinExistence type="predicted"/>
<protein>
    <recommendedName>
        <fullName evidence="4">HXXEE domain-containing protein</fullName>
    </recommendedName>
</protein>
<evidence type="ECO:0000256" key="1">
    <source>
        <dbReference type="SAM" id="Phobius"/>
    </source>
</evidence>
<evidence type="ECO:0000313" key="3">
    <source>
        <dbReference type="Proteomes" id="UP000254924"/>
    </source>
</evidence>
<dbReference type="Proteomes" id="UP000254924">
    <property type="component" value="Unassembled WGS sequence"/>
</dbReference>
<feature type="transmembrane region" description="Helical" evidence="1">
    <location>
        <begin position="138"/>
        <end position="157"/>
    </location>
</feature>
<organism evidence="2 3">
    <name type="scientific">Streptococcus hyointestinalis</name>
    <dbReference type="NCBI Taxonomy" id="1337"/>
    <lineage>
        <taxon>Bacteria</taxon>
        <taxon>Bacillati</taxon>
        <taxon>Bacillota</taxon>
        <taxon>Bacilli</taxon>
        <taxon>Lactobacillales</taxon>
        <taxon>Streptococcaceae</taxon>
        <taxon>Streptococcus</taxon>
    </lineage>
</organism>
<feature type="transmembrane region" description="Helical" evidence="1">
    <location>
        <begin position="163"/>
        <end position="184"/>
    </location>
</feature>
<keyword evidence="1" id="KW-0812">Transmembrane</keyword>
<dbReference type="AlphaFoldDB" id="A0A380K8G7"/>
<sequence>MTFLRNHWYDLGLIPMSLTALYLALNWGDLSVLSRLALLNFFVIWWHQFEEYRLPGGEAAITNLAMQPSDDGPSDRYPLNQNNAMVINVLASLIFYFLPVFFPNILWLSFAPVVFGLLQFVVHAIITPKKIDNRFYSPGLGAVILGHVPIACYWFYYTMTKGQLTLLDIVFGVVYLMLFVAGFMMKMGYGILKSPTSPYPFPKAEFERGGYAERIRQLDN</sequence>
<evidence type="ECO:0008006" key="4">
    <source>
        <dbReference type="Google" id="ProtNLM"/>
    </source>
</evidence>
<dbReference type="EMBL" id="UHFN01000007">
    <property type="protein sequence ID" value="SUN61188.1"/>
    <property type="molecule type" value="Genomic_DNA"/>
</dbReference>
<keyword evidence="1" id="KW-1133">Transmembrane helix</keyword>
<keyword evidence="1" id="KW-0472">Membrane</keyword>
<keyword evidence="3" id="KW-1185">Reference proteome</keyword>
<gene>
    <name evidence="2" type="ORF">NCTC12224_01365</name>
</gene>
<dbReference type="Pfam" id="PF13787">
    <property type="entry name" value="HXXEE"/>
    <property type="match status" value="1"/>
</dbReference>